<dbReference type="InterPro" id="IPR045677">
    <property type="entry name" value="DUF6197"/>
</dbReference>
<dbReference type="Proteomes" id="UP000185221">
    <property type="component" value="Unassembled WGS sequence"/>
</dbReference>
<evidence type="ECO:0000313" key="2">
    <source>
        <dbReference type="Proteomes" id="UP000185221"/>
    </source>
</evidence>
<evidence type="ECO:0000313" key="1">
    <source>
        <dbReference type="EMBL" id="SIN71985.1"/>
    </source>
</evidence>
<dbReference type="STRING" id="226505.SAMN05444394_1150"/>
<dbReference type="RefSeq" id="WP_074223834.1">
    <property type="nucleotide sequence ID" value="NZ_FSRC01000001.1"/>
</dbReference>
<sequence length="142" mass="16615">MKNALIILFLLIPYISFSQSEDRNLTFDSLDFKIIQQASLILQDSSVWNKNDDRECEDDIENKSYSLFCALFKASMDVTGEYVHRRAGMQQVRFTLEKYEDGRVTAHRLMDWNNHSNTTFEEVKMVLEEALEVVQTQLKHGK</sequence>
<accession>A0A1N6DMI7</accession>
<proteinExistence type="predicted"/>
<protein>
    <submittedName>
        <fullName evidence="1">Uncharacterized protein</fullName>
    </submittedName>
</protein>
<organism evidence="1 2">
    <name type="scientific">Algoriphagus halophilus</name>
    <dbReference type="NCBI Taxonomy" id="226505"/>
    <lineage>
        <taxon>Bacteria</taxon>
        <taxon>Pseudomonadati</taxon>
        <taxon>Bacteroidota</taxon>
        <taxon>Cytophagia</taxon>
        <taxon>Cytophagales</taxon>
        <taxon>Cyclobacteriaceae</taxon>
        <taxon>Algoriphagus</taxon>
    </lineage>
</organism>
<dbReference type="EMBL" id="FSRC01000001">
    <property type="protein sequence ID" value="SIN71985.1"/>
    <property type="molecule type" value="Genomic_DNA"/>
</dbReference>
<keyword evidence="2" id="KW-1185">Reference proteome</keyword>
<name>A0A1N6DMI7_9BACT</name>
<dbReference type="OrthoDB" id="6064720at2"/>
<gene>
    <name evidence="1" type="ORF">SAMN05444394_1150</name>
</gene>
<dbReference type="Pfam" id="PF19698">
    <property type="entry name" value="DUF6197"/>
    <property type="match status" value="1"/>
</dbReference>
<reference evidence="2" key="1">
    <citation type="submission" date="2016-11" db="EMBL/GenBank/DDBJ databases">
        <authorList>
            <person name="Varghese N."/>
            <person name="Submissions S."/>
        </authorList>
    </citation>
    <scope>NUCLEOTIDE SEQUENCE [LARGE SCALE GENOMIC DNA]</scope>
    <source>
        <strain evidence="2">DSM 15292</strain>
    </source>
</reference>
<dbReference type="AlphaFoldDB" id="A0A1N6DMI7"/>